<reference evidence="2" key="1">
    <citation type="submission" date="2022-05" db="EMBL/GenBank/DDBJ databases">
        <title>Corynebacterium sp. TA-R-1 sp. nov., isolated from human feces.</title>
        <authorList>
            <person name="Shamsuzzaman M."/>
            <person name="Dahal R.H."/>
        </authorList>
    </citation>
    <scope>NUCLEOTIDE SEQUENCE</scope>
    <source>
        <strain evidence="2">TA-R-1</strain>
    </source>
</reference>
<organism evidence="2 3">
    <name type="scientific">Corynebacterium stercoris</name>
    <dbReference type="NCBI Taxonomy" id="2943490"/>
    <lineage>
        <taxon>Bacteria</taxon>
        <taxon>Bacillati</taxon>
        <taxon>Actinomycetota</taxon>
        <taxon>Actinomycetes</taxon>
        <taxon>Mycobacteriales</taxon>
        <taxon>Corynebacteriaceae</taxon>
        <taxon>Corynebacterium</taxon>
    </lineage>
</organism>
<gene>
    <name evidence="2" type="ORF">M5J20_00540</name>
</gene>
<dbReference type="EMBL" id="JAMFTQ010000001">
    <property type="protein sequence ID" value="MCP1386689.1"/>
    <property type="molecule type" value="Genomic_DNA"/>
</dbReference>
<keyword evidence="3" id="KW-1185">Reference proteome</keyword>
<keyword evidence="1" id="KW-0472">Membrane</keyword>
<keyword evidence="1" id="KW-1133">Transmembrane helix</keyword>
<feature type="transmembrane region" description="Helical" evidence="1">
    <location>
        <begin position="46"/>
        <end position="64"/>
    </location>
</feature>
<evidence type="ECO:0008006" key="4">
    <source>
        <dbReference type="Google" id="ProtNLM"/>
    </source>
</evidence>
<sequence length="77" mass="8543">MTMQPRPNNPIEQRKQAMRKYMNNAAMWAGGGVAGGIALALLTQSWTLLIIGFVIAVAGGWTNWNKAQQIVNHKDEY</sequence>
<evidence type="ECO:0000313" key="2">
    <source>
        <dbReference type="EMBL" id="MCP1386689.1"/>
    </source>
</evidence>
<keyword evidence="1" id="KW-0812">Transmembrane</keyword>
<proteinExistence type="predicted"/>
<feature type="transmembrane region" description="Helical" evidence="1">
    <location>
        <begin position="21"/>
        <end position="40"/>
    </location>
</feature>
<dbReference type="Proteomes" id="UP001204000">
    <property type="component" value="Unassembled WGS sequence"/>
</dbReference>
<evidence type="ECO:0000313" key="3">
    <source>
        <dbReference type="Proteomes" id="UP001204000"/>
    </source>
</evidence>
<name>A0ABT1FY72_9CORY</name>
<protein>
    <recommendedName>
        <fullName evidence="4">Secreted protein</fullName>
    </recommendedName>
</protein>
<dbReference type="RefSeq" id="WP_253575356.1">
    <property type="nucleotide sequence ID" value="NZ_JAMFTQ010000001.1"/>
</dbReference>
<evidence type="ECO:0000256" key="1">
    <source>
        <dbReference type="SAM" id="Phobius"/>
    </source>
</evidence>
<accession>A0ABT1FY72</accession>
<comment type="caution">
    <text evidence="2">The sequence shown here is derived from an EMBL/GenBank/DDBJ whole genome shotgun (WGS) entry which is preliminary data.</text>
</comment>